<dbReference type="InterPro" id="IPR055210">
    <property type="entry name" value="CtpA/B_N"/>
</dbReference>
<dbReference type="InterPro" id="IPR005151">
    <property type="entry name" value="Tail-specific_protease"/>
</dbReference>
<evidence type="ECO:0000313" key="8">
    <source>
        <dbReference type="EMBL" id="AZU02784.1"/>
    </source>
</evidence>
<keyword evidence="2 5" id="KW-0645">Protease</keyword>
<dbReference type="GO" id="GO:0006508">
    <property type="term" value="P:proteolysis"/>
    <property type="evidence" value="ECO:0007669"/>
    <property type="project" value="UniProtKB-KW"/>
</dbReference>
<feature type="signal peptide" evidence="7">
    <location>
        <begin position="1"/>
        <end position="23"/>
    </location>
</feature>
<dbReference type="Pfam" id="PF22694">
    <property type="entry name" value="CtpB_N-like"/>
    <property type="match status" value="1"/>
</dbReference>
<dbReference type="InterPro" id="IPR004447">
    <property type="entry name" value="Peptidase_S41A"/>
</dbReference>
<evidence type="ECO:0000256" key="5">
    <source>
        <dbReference type="RuleBase" id="RU004404"/>
    </source>
</evidence>
<sequence length="437" mass="47231">MRLHIIASAIAFGIGAAALAVSAQGDDRGRDATFRQLELFGDILSRIESDYVSDPDQVELIEAAINGMLGSLDPHSTYLNAQAFQDMQVSTRGEYGGLGIEVTLRDDFVTVVSPIAETPADRAGIEPEDRIIAVDGESMIGAGIDVAVERMRGPAGEPVTITIARDGVEPFDVTIVRAIIEVRSVIYRMEANNTPYLRITTFNEHTTEAAVRALNDLREANGGPLPGLVLDLRSNPGGLLDQSVSISDLFLSGGEVVSTRGRDARNTYRFNARPGDVLNGAPIVVLINAGSASASEIVAGALRDRERGVLMGTNSFGKGSMQTVIPLRGGRDGALRLTTARYYTPSGTSIQATGVEPDIAVAFRRPREGEIARFSEANLRNALTNEAGAERREREDMEYPPEDWAEDEDYQLHRAIEQLSSMMERREARVQSGGANR</sequence>
<dbReference type="Gene3D" id="2.30.42.10">
    <property type="match status" value="1"/>
</dbReference>
<evidence type="ECO:0000256" key="3">
    <source>
        <dbReference type="ARBA" id="ARBA00022801"/>
    </source>
</evidence>
<comment type="similarity">
    <text evidence="1 5">Belongs to the peptidase S41A family.</text>
</comment>
<reference evidence="8 9" key="1">
    <citation type="submission" date="2016-12" db="EMBL/GenBank/DDBJ databases">
        <title>The genome of dimorphic prosthecate Glycocaulis alkaliphilus 6b-8t, isolated from crude oil dictates its adaptability in petroleum environments.</title>
        <authorList>
            <person name="Wu X.-L."/>
            <person name="Geng S."/>
        </authorList>
    </citation>
    <scope>NUCLEOTIDE SEQUENCE [LARGE SCALE GENOMIC DNA]</scope>
    <source>
        <strain evidence="8 9">6B-8</strain>
    </source>
</reference>
<dbReference type="EMBL" id="CP018911">
    <property type="protein sequence ID" value="AZU02784.1"/>
    <property type="molecule type" value="Genomic_DNA"/>
</dbReference>
<dbReference type="PROSITE" id="PS50106">
    <property type="entry name" value="PDZ"/>
    <property type="match status" value="1"/>
</dbReference>
<accession>A0A3T0E5Y2</accession>
<dbReference type="Pfam" id="PF03572">
    <property type="entry name" value="Peptidase_S41"/>
    <property type="match status" value="1"/>
</dbReference>
<dbReference type="SUPFAM" id="SSF52096">
    <property type="entry name" value="ClpP/crotonase"/>
    <property type="match status" value="1"/>
</dbReference>
<name>A0A3T0E5Y2_9PROT</name>
<keyword evidence="3 5" id="KW-0378">Hydrolase</keyword>
<dbReference type="InterPro" id="IPR029045">
    <property type="entry name" value="ClpP/crotonase-like_dom_sf"/>
</dbReference>
<dbReference type="OrthoDB" id="9812068at2"/>
<dbReference type="Pfam" id="PF17820">
    <property type="entry name" value="PDZ_6"/>
    <property type="match status" value="1"/>
</dbReference>
<proteinExistence type="inferred from homology"/>
<evidence type="ECO:0000256" key="4">
    <source>
        <dbReference type="ARBA" id="ARBA00022825"/>
    </source>
</evidence>
<dbReference type="SMART" id="SM00228">
    <property type="entry name" value="PDZ"/>
    <property type="match status" value="1"/>
</dbReference>
<evidence type="ECO:0000313" key="9">
    <source>
        <dbReference type="Proteomes" id="UP000286954"/>
    </source>
</evidence>
<keyword evidence="7" id="KW-0732">Signal</keyword>
<dbReference type="KEGG" id="gak:X907_0235"/>
<feature type="compositionally biased region" description="Basic and acidic residues" evidence="6">
    <location>
        <begin position="388"/>
        <end position="397"/>
    </location>
</feature>
<dbReference type="InterPro" id="IPR001478">
    <property type="entry name" value="PDZ"/>
</dbReference>
<dbReference type="FunFam" id="2.30.42.10:FF:000063">
    <property type="entry name" value="Peptidase, S41 family"/>
    <property type="match status" value="1"/>
</dbReference>
<dbReference type="Gene3D" id="3.90.226.10">
    <property type="entry name" value="2-enoyl-CoA Hydratase, Chain A, domain 1"/>
    <property type="match status" value="1"/>
</dbReference>
<dbReference type="RefSeq" id="WP_127565237.1">
    <property type="nucleotide sequence ID" value="NZ_BMFB01000006.1"/>
</dbReference>
<dbReference type="Gene3D" id="3.30.750.44">
    <property type="match status" value="1"/>
</dbReference>
<evidence type="ECO:0000256" key="1">
    <source>
        <dbReference type="ARBA" id="ARBA00009179"/>
    </source>
</evidence>
<evidence type="ECO:0000256" key="2">
    <source>
        <dbReference type="ARBA" id="ARBA00022670"/>
    </source>
</evidence>
<dbReference type="AlphaFoldDB" id="A0A3T0E5Y2"/>
<dbReference type="GO" id="GO:0004175">
    <property type="term" value="F:endopeptidase activity"/>
    <property type="evidence" value="ECO:0007669"/>
    <property type="project" value="TreeGrafter"/>
</dbReference>
<evidence type="ECO:0000256" key="6">
    <source>
        <dbReference type="SAM" id="MobiDB-lite"/>
    </source>
</evidence>
<organism evidence="8 9">
    <name type="scientific">Glycocaulis alkaliphilus</name>
    <dbReference type="NCBI Taxonomy" id="1434191"/>
    <lineage>
        <taxon>Bacteria</taxon>
        <taxon>Pseudomonadati</taxon>
        <taxon>Pseudomonadota</taxon>
        <taxon>Alphaproteobacteria</taxon>
        <taxon>Maricaulales</taxon>
        <taxon>Maricaulaceae</taxon>
        <taxon>Glycocaulis</taxon>
    </lineage>
</organism>
<dbReference type="Proteomes" id="UP000286954">
    <property type="component" value="Chromosome"/>
</dbReference>
<dbReference type="CDD" id="cd07560">
    <property type="entry name" value="Peptidase_S41_CPP"/>
    <property type="match status" value="1"/>
</dbReference>
<keyword evidence="9" id="KW-1185">Reference proteome</keyword>
<gene>
    <name evidence="8" type="ORF">X907_0235</name>
</gene>
<protein>
    <submittedName>
        <fullName evidence="8">Carboxyl-terminal protease</fullName>
    </submittedName>
</protein>
<dbReference type="InterPro" id="IPR036034">
    <property type="entry name" value="PDZ_sf"/>
</dbReference>
<evidence type="ECO:0000256" key="7">
    <source>
        <dbReference type="SAM" id="SignalP"/>
    </source>
</evidence>
<dbReference type="InterPro" id="IPR041489">
    <property type="entry name" value="PDZ_6"/>
</dbReference>
<keyword evidence="4 5" id="KW-0720">Serine protease</keyword>
<dbReference type="SMART" id="SM00245">
    <property type="entry name" value="TSPc"/>
    <property type="match status" value="1"/>
</dbReference>
<feature type="chain" id="PRO_5043780906" evidence="7">
    <location>
        <begin position="24"/>
        <end position="437"/>
    </location>
</feature>
<dbReference type="GO" id="GO:0007165">
    <property type="term" value="P:signal transduction"/>
    <property type="evidence" value="ECO:0007669"/>
    <property type="project" value="TreeGrafter"/>
</dbReference>
<dbReference type="NCBIfam" id="TIGR00225">
    <property type="entry name" value="prc"/>
    <property type="match status" value="1"/>
</dbReference>
<dbReference type="FunFam" id="3.90.226.10:FF:000029">
    <property type="entry name" value="Peptidase, S41 family"/>
    <property type="match status" value="1"/>
</dbReference>
<dbReference type="PANTHER" id="PTHR32060">
    <property type="entry name" value="TAIL-SPECIFIC PROTEASE"/>
    <property type="match status" value="1"/>
</dbReference>
<dbReference type="PANTHER" id="PTHR32060:SF30">
    <property type="entry name" value="CARBOXY-TERMINAL PROCESSING PROTEASE CTPA"/>
    <property type="match status" value="1"/>
</dbReference>
<feature type="region of interest" description="Disordered" evidence="6">
    <location>
        <begin position="384"/>
        <end position="409"/>
    </location>
</feature>
<dbReference type="GO" id="GO:0030288">
    <property type="term" value="C:outer membrane-bounded periplasmic space"/>
    <property type="evidence" value="ECO:0007669"/>
    <property type="project" value="TreeGrafter"/>
</dbReference>
<dbReference type="CDD" id="cd06782">
    <property type="entry name" value="cpPDZ_CPP-like"/>
    <property type="match status" value="1"/>
</dbReference>
<dbReference type="GO" id="GO:0008236">
    <property type="term" value="F:serine-type peptidase activity"/>
    <property type="evidence" value="ECO:0007669"/>
    <property type="project" value="UniProtKB-KW"/>
</dbReference>
<feature type="compositionally biased region" description="Acidic residues" evidence="6">
    <location>
        <begin position="398"/>
        <end position="409"/>
    </location>
</feature>
<dbReference type="SUPFAM" id="SSF50156">
    <property type="entry name" value="PDZ domain-like"/>
    <property type="match status" value="1"/>
</dbReference>